<dbReference type="InterPro" id="IPR050248">
    <property type="entry name" value="Polysacc_deacetylase_ArnD"/>
</dbReference>
<dbReference type="InterPro" id="IPR002509">
    <property type="entry name" value="NODB_dom"/>
</dbReference>
<name>A0ABV4XDI6_9CYAN</name>
<feature type="domain" description="NodB homology" evidence="1">
    <location>
        <begin position="87"/>
        <end position="267"/>
    </location>
</feature>
<gene>
    <name evidence="2" type="ORF">ACE1CC_28805</name>
</gene>
<accession>A0ABV4XDI6</accession>
<evidence type="ECO:0000259" key="1">
    <source>
        <dbReference type="PROSITE" id="PS51677"/>
    </source>
</evidence>
<organism evidence="2 3">
    <name type="scientific">Floridaenema aerugineum BLCC-F46</name>
    <dbReference type="NCBI Taxonomy" id="3153654"/>
    <lineage>
        <taxon>Bacteria</taxon>
        <taxon>Bacillati</taxon>
        <taxon>Cyanobacteriota</taxon>
        <taxon>Cyanophyceae</taxon>
        <taxon>Oscillatoriophycideae</taxon>
        <taxon>Aerosakkonematales</taxon>
        <taxon>Aerosakkonemataceae</taxon>
        <taxon>Floridanema</taxon>
        <taxon>Floridanema aerugineum</taxon>
    </lineage>
</organism>
<dbReference type="EMBL" id="JBHFNQ010000210">
    <property type="protein sequence ID" value="MFB2880868.1"/>
    <property type="molecule type" value="Genomic_DNA"/>
</dbReference>
<comment type="caution">
    <text evidence="2">The sequence shown here is derived from an EMBL/GenBank/DDBJ whole genome shotgun (WGS) entry which is preliminary data.</text>
</comment>
<keyword evidence="2" id="KW-0378">Hydrolase</keyword>
<dbReference type="CDD" id="cd10917">
    <property type="entry name" value="CE4_NodB_like_6s_7s"/>
    <property type="match status" value="1"/>
</dbReference>
<dbReference type="PROSITE" id="PS51677">
    <property type="entry name" value="NODB"/>
    <property type="match status" value="1"/>
</dbReference>
<sequence length="287" mass="31761">MSLSLYLHTQAPYPNNPVVIEQPSLKNDLTPSFGVEETEEQNLQPDISDYEPLPPVDKNTLQPQAFHPPTNFQGKTLKNVKVGEQNKVIALTFDDGPKPKYTEQILQILKKNNIKATFFWIGRFVEAYPEIALKVVAQGHAIGNHTWTHSYDNMSRSLASYEIEDTAAIIESVTKVKTTLFRPPGGLLTNGPTDYAISRDYTVLLWSADSKDFSRKVSVDSIISRVLKSAKPGGMVLMHDGGGDRTRTVQALPTIINSLREQGYKFVTVPELLAMDEGGGVEKQGSS</sequence>
<dbReference type="Pfam" id="PF01522">
    <property type="entry name" value="Polysacc_deac_1"/>
    <property type="match status" value="1"/>
</dbReference>
<dbReference type="Gene3D" id="3.20.20.370">
    <property type="entry name" value="Glycoside hydrolase/deacetylase"/>
    <property type="match status" value="1"/>
</dbReference>
<dbReference type="InterPro" id="IPR011330">
    <property type="entry name" value="Glyco_hydro/deAcase_b/a-brl"/>
</dbReference>
<dbReference type="PANTHER" id="PTHR10587">
    <property type="entry name" value="GLYCOSYL TRANSFERASE-RELATED"/>
    <property type="match status" value="1"/>
</dbReference>
<keyword evidence="3" id="KW-1185">Reference proteome</keyword>
<dbReference type="EC" id="3.-.-.-" evidence="2"/>
<dbReference type="GO" id="GO:0016787">
    <property type="term" value="F:hydrolase activity"/>
    <property type="evidence" value="ECO:0007669"/>
    <property type="project" value="UniProtKB-KW"/>
</dbReference>
<protein>
    <submittedName>
        <fullName evidence="2">Polysaccharide deacetylase family protein</fullName>
        <ecNumber evidence="2">3.-.-.-</ecNumber>
    </submittedName>
</protein>
<evidence type="ECO:0000313" key="3">
    <source>
        <dbReference type="Proteomes" id="UP001576774"/>
    </source>
</evidence>
<dbReference type="SUPFAM" id="SSF88713">
    <property type="entry name" value="Glycoside hydrolase/deacetylase"/>
    <property type="match status" value="1"/>
</dbReference>
<dbReference type="Proteomes" id="UP001576774">
    <property type="component" value="Unassembled WGS sequence"/>
</dbReference>
<proteinExistence type="predicted"/>
<reference evidence="2 3" key="1">
    <citation type="submission" date="2024-09" db="EMBL/GenBank/DDBJ databases">
        <title>Floridaenema gen nov. (Aerosakkonemataceae, Aerosakkonematales ord. nov., Cyanobacteria) from benthic tropical and subtropical fresh waters, with the description of four new species.</title>
        <authorList>
            <person name="Moretto J.A."/>
            <person name="Berthold D.E."/>
            <person name="Lefler F.W."/>
            <person name="Huang I.-S."/>
            <person name="Laughinghouse H. IV."/>
        </authorList>
    </citation>
    <scope>NUCLEOTIDE SEQUENCE [LARGE SCALE GENOMIC DNA]</scope>
    <source>
        <strain evidence="2 3">BLCC-F46</strain>
    </source>
</reference>
<evidence type="ECO:0000313" key="2">
    <source>
        <dbReference type="EMBL" id="MFB2880868.1"/>
    </source>
</evidence>